<reference evidence="1 2" key="1">
    <citation type="submission" date="2013-08" db="EMBL/GenBank/DDBJ databases">
        <authorList>
            <person name="Weinstock G."/>
            <person name="Sodergren E."/>
            <person name="Wylie T."/>
            <person name="Fulton L."/>
            <person name="Fulton R."/>
            <person name="Fronick C."/>
            <person name="O'Laughlin M."/>
            <person name="Godfrey J."/>
            <person name="Miner T."/>
            <person name="Herter B."/>
            <person name="Appelbaum E."/>
            <person name="Cordes M."/>
            <person name="Lek S."/>
            <person name="Wollam A."/>
            <person name="Pepin K.H."/>
            <person name="Palsikar V.B."/>
            <person name="Mitreva M."/>
            <person name="Wilson R.K."/>
        </authorList>
    </citation>
    <scope>NUCLEOTIDE SEQUENCE [LARGE SCALE GENOMIC DNA]</scope>
    <source>
        <strain evidence="1 2">ATCC 700627</strain>
    </source>
</reference>
<dbReference type="EMBL" id="AWVP01000043">
    <property type="protein sequence ID" value="ERK58778.1"/>
    <property type="molecule type" value="Genomic_DNA"/>
</dbReference>
<evidence type="ECO:0000313" key="2">
    <source>
        <dbReference type="Proteomes" id="UP000016637"/>
    </source>
</evidence>
<organism evidence="1 2">
    <name type="scientific">Gemella bergeri ATCC 700627</name>
    <dbReference type="NCBI Taxonomy" id="1321820"/>
    <lineage>
        <taxon>Bacteria</taxon>
        <taxon>Bacillati</taxon>
        <taxon>Bacillota</taxon>
        <taxon>Bacilli</taxon>
        <taxon>Bacillales</taxon>
        <taxon>Gemellaceae</taxon>
        <taxon>Gemella</taxon>
    </lineage>
</organism>
<comment type="caution">
    <text evidence="1">The sequence shown here is derived from an EMBL/GenBank/DDBJ whole genome shotgun (WGS) entry which is preliminary data.</text>
</comment>
<evidence type="ECO:0000313" key="1">
    <source>
        <dbReference type="EMBL" id="ERK58778.1"/>
    </source>
</evidence>
<sequence length="40" mass="4802">MLLYKISIKINTPFYSINIKFSKPCIFLFNFYAKLPKKVE</sequence>
<dbReference type="Proteomes" id="UP000016637">
    <property type="component" value="Unassembled WGS sequence"/>
</dbReference>
<accession>U2RZ16</accession>
<protein>
    <submittedName>
        <fullName evidence="1">Uncharacterized protein</fullName>
    </submittedName>
</protein>
<name>U2RZ16_9BACL</name>
<dbReference type="AlphaFoldDB" id="U2RZ16"/>
<dbReference type="HOGENOM" id="CLU_3290235_0_0_9"/>
<proteinExistence type="predicted"/>
<gene>
    <name evidence="1" type="ORF">HMPREF1983_00678</name>
</gene>
<keyword evidence="2" id="KW-1185">Reference proteome</keyword>